<feature type="non-terminal residue" evidence="1">
    <location>
        <position position="212"/>
    </location>
</feature>
<accession>A0A2M7XEN4</accession>
<name>A0A2M7XEN4_9BACT</name>
<dbReference type="EMBL" id="PFWS01000062">
    <property type="protein sequence ID" value="PJA46340.1"/>
    <property type="molecule type" value="Genomic_DNA"/>
</dbReference>
<dbReference type="Pfam" id="PF11617">
    <property type="entry name" value="Cu-binding_MopE"/>
    <property type="match status" value="2"/>
</dbReference>
<organism evidence="1 2">
    <name type="scientific">Candidatus Uhrbacteria bacterium CG_4_9_14_3_um_filter_36_7</name>
    <dbReference type="NCBI Taxonomy" id="1975033"/>
    <lineage>
        <taxon>Bacteria</taxon>
        <taxon>Candidatus Uhriibacteriota</taxon>
    </lineage>
</organism>
<dbReference type="InterPro" id="IPR021655">
    <property type="entry name" value="Put_metal-bd"/>
</dbReference>
<evidence type="ECO:0000313" key="2">
    <source>
        <dbReference type="Proteomes" id="UP000229749"/>
    </source>
</evidence>
<evidence type="ECO:0000313" key="1">
    <source>
        <dbReference type="EMBL" id="PJA46340.1"/>
    </source>
</evidence>
<dbReference type="Proteomes" id="UP000229749">
    <property type="component" value="Unassembled WGS sequence"/>
</dbReference>
<sequence>MKKLLMLLGITIMSCVPVEDEDLPSSSPTVEIPEVCFPAYGDSDGDGYGNAAYVVEFCDGIQEGYVLEDGDCDDLDPEINPGMDEVCDEIDNDCDGIVDGSSAVDAKTWYLDADEDGYGNQQLWIFACSPSSEGYVSINGDCDDEDATTYPNAPELCDDIDNDCDGNVDEDVVDLTWYMDTDRDGYGSSSTTVACSKPDGNYIARGGDCDDS</sequence>
<proteinExistence type="predicted"/>
<evidence type="ECO:0008006" key="3">
    <source>
        <dbReference type="Google" id="ProtNLM"/>
    </source>
</evidence>
<dbReference type="AlphaFoldDB" id="A0A2M7XEN4"/>
<gene>
    <name evidence="1" type="ORF">CO172_03870</name>
</gene>
<dbReference type="PROSITE" id="PS51257">
    <property type="entry name" value="PROKAR_LIPOPROTEIN"/>
    <property type="match status" value="1"/>
</dbReference>
<reference evidence="2" key="1">
    <citation type="submission" date="2017-09" db="EMBL/GenBank/DDBJ databases">
        <title>Depth-based differentiation of microbial function through sediment-hosted aquifers and enrichment of novel symbionts in the deep terrestrial subsurface.</title>
        <authorList>
            <person name="Probst A.J."/>
            <person name="Ladd B."/>
            <person name="Jarett J.K."/>
            <person name="Geller-Mcgrath D.E."/>
            <person name="Sieber C.M.K."/>
            <person name="Emerson J.B."/>
            <person name="Anantharaman K."/>
            <person name="Thomas B.C."/>
            <person name="Malmstrom R."/>
            <person name="Stieglmeier M."/>
            <person name="Klingl A."/>
            <person name="Woyke T."/>
            <person name="Ryan C.M."/>
            <person name="Banfield J.F."/>
        </authorList>
    </citation>
    <scope>NUCLEOTIDE SEQUENCE [LARGE SCALE GENOMIC DNA]</scope>
</reference>
<protein>
    <recommendedName>
        <fullName evidence="3">Regulator of chromosome condensation</fullName>
    </recommendedName>
</protein>
<comment type="caution">
    <text evidence="1">The sequence shown here is derived from an EMBL/GenBank/DDBJ whole genome shotgun (WGS) entry which is preliminary data.</text>
</comment>